<proteinExistence type="predicted"/>
<keyword evidence="2" id="KW-1185">Reference proteome</keyword>
<accession>A0ABS4NG94</accession>
<protein>
    <recommendedName>
        <fullName evidence="3">Nitrogen regulatory protein P-II</fullName>
    </recommendedName>
</protein>
<gene>
    <name evidence="1" type="ORF">J2Z80_001563</name>
</gene>
<dbReference type="EMBL" id="JAGGLT010000015">
    <property type="protein sequence ID" value="MBP2072040.1"/>
    <property type="molecule type" value="Genomic_DNA"/>
</dbReference>
<name>A0ABS4NG94_9THEO</name>
<organism evidence="1 2">
    <name type="scientific">Thermoanaerobacterium butyriciformans</name>
    <dbReference type="NCBI Taxonomy" id="1702242"/>
    <lineage>
        <taxon>Bacteria</taxon>
        <taxon>Bacillati</taxon>
        <taxon>Bacillota</taxon>
        <taxon>Clostridia</taxon>
        <taxon>Thermoanaerobacterales</taxon>
        <taxon>Thermoanaerobacteraceae</taxon>
        <taxon>Thermoanaerobacterium</taxon>
    </lineage>
</organism>
<evidence type="ECO:0000313" key="1">
    <source>
        <dbReference type="EMBL" id="MBP2072040.1"/>
    </source>
</evidence>
<evidence type="ECO:0000313" key="2">
    <source>
        <dbReference type="Proteomes" id="UP001166402"/>
    </source>
</evidence>
<sequence>MKITAVFPTQDMASALVDSLKKMGFDRKDMIITDMKKSGQDMDFMVDNTIDIKSEREGLGEKRPYTDFYTDDADSGILVTVEAPKKELSKIRETMEQCGATNIIQK</sequence>
<evidence type="ECO:0008006" key="3">
    <source>
        <dbReference type="Google" id="ProtNLM"/>
    </source>
</evidence>
<dbReference type="Proteomes" id="UP001166402">
    <property type="component" value="Unassembled WGS sequence"/>
</dbReference>
<reference evidence="1" key="1">
    <citation type="submission" date="2021-03" db="EMBL/GenBank/DDBJ databases">
        <title>Genomic Encyclopedia of Type Strains, Phase IV (KMG-IV): sequencing the most valuable type-strain genomes for metagenomic binning, comparative biology and taxonomic classification.</title>
        <authorList>
            <person name="Goeker M."/>
        </authorList>
    </citation>
    <scope>NUCLEOTIDE SEQUENCE</scope>
    <source>
        <strain evidence="1">DSM 101588</strain>
    </source>
</reference>
<comment type="caution">
    <text evidence="1">The sequence shown here is derived from an EMBL/GenBank/DDBJ whole genome shotgun (WGS) entry which is preliminary data.</text>
</comment>
<dbReference type="RefSeq" id="WP_209453852.1">
    <property type="nucleotide sequence ID" value="NZ_JAGGLT010000015.1"/>
</dbReference>